<feature type="domain" description="Chorismate-utilising enzyme C-terminal" evidence="6">
    <location>
        <begin position="95"/>
        <end position="339"/>
    </location>
</feature>
<evidence type="ECO:0000256" key="2">
    <source>
        <dbReference type="ARBA" id="ARBA00005297"/>
    </source>
</evidence>
<dbReference type="AlphaFoldDB" id="A0A0B7HJ54"/>
<evidence type="ECO:0000256" key="3">
    <source>
        <dbReference type="ARBA" id="ARBA00012824"/>
    </source>
</evidence>
<dbReference type="InterPro" id="IPR004561">
    <property type="entry name" value="IsoChor_synthase"/>
</dbReference>
<dbReference type="Gene3D" id="3.60.120.10">
    <property type="entry name" value="Anthranilate synthase"/>
    <property type="match status" value="1"/>
</dbReference>
<dbReference type="NCBIfam" id="TIGR00543">
    <property type="entry name" value="isochor_syn"/>
    <property type="match status" value="1"/>
</dbReference>
<keyword evidence="4 7" id="KW-0413">Isomerase</keyword>
<dbReference type="Pfam" id="PF00425">
    <property type="entry name" value="Chorismate_bind"/>
    <property type="match status" value="1"/>
</dbReference>
<sequence length="347" mass="39907">MTIFNKIIELYNSGIPFVAFKKPNSNIIEVFEQSNDVVYRFDNSFSADGFVLAPFHNDDNSSIIIKADKKYQEELKSNHINAPIKKEIPFSNFEKEQHIKLIEKAIVQMQKGNFEKVVLSRKIIINYKANPVNVFEKITKHYSSAFCYLFSHPKICTWIAATPEKLLSINKNHFYTMALAGTQPYNETGKHTWKEKEKDEQQIVTNVIVHKIAPHVNNLDVSQVKTVRAANVVHLCTDIVAELKSNENPFIIVDKLHPTPAVCGFPYNEAKQFILENEHYNRSYYSGYCGIVDSKEHSIDFYVNLRCMQIENNQVFIYVGGGILKESNPQAEWEETQNKAQTMFAIL</sequence>
<reference evidence="8" key="1">
    <citation type="submission" date="2015-01" db="EMBL/GenBank/DDBJ databases">
        <authorList>
            <person name="MANFREDI Pablo"/>
        </authorList>
    </citation>
    <scope>NUCLEOTIDE SEQUENCE [LARGE SCALE GENOMIC DNA]</scope>
    <source>
        <strain evidence="8">Ccyn2B</strain>
    </source>
</reference>
<dbReference type="RefSeq" id="WP_041993497.1">
    <property type="nucleotide sequence ID" value="NZ_CDOD01000036.1"/>
</dbReference>
<dbReference type="GO" id="GO:0008909">
    <property type="term" value="F:isochorismate synthase activity"/>
    <property type="evidence" value="ECO:0007669"/>
    <property type="project" value="UniProtKB-EC"/>
</dbReference>
<evidence type="ECO:0000256" key="1">
    <source>
        <dbReference type="ARBA" id="ARBA00000799"/>
    </source>
</evidence>
<dbReference type="PANTHER" id="PTHR42839:SF2">
    <property type="entry name" value="ISOCHORISMATE SYNTHASE ENTC"/>
    <property type="match status" value="1"/>
</dbReference>
<dbReference type="Proteomes" id="UP000038055">
    <property type="component" value="Unassembled WGS sequence"/>
</dbReference>
<accession>A0A0B7HJ54</accession>
<dbReference type="EMBL" id="CDOD01000036">
    <property type="protein sequence ID" value="CEN37952.1"/>
    <property type="molecule type" value="Genomic_DNA"/>
</dbReference>
<protein>
    <recommendedName>
        <fullName evidence="3">isochorismate synthase</fullName>
        <ecNumber evidence="3">5.4.4.2</ecNumber>
    </recommendedName>
    <alternativeName>
        <fullName evidence="5">Isochorismate mutase</fullName>
    </alternativeName>
</protein>
<evidence type="ECO:0000256" key="4">
    <source>
        <dbReference type="ARBA" id="ARBA00023235"/>
    </source>
</evidence>
<dbReference type="InterPro" id="IPR005801">
    <property type="entry name" value="ADC_synthase"/>
</dbReference>
<comment type="catalytic activity">
    <reaction evidence="1">
        <text>chorismate = isochorismate</text>
        <dbReference type="Rhea" id="RHEA:18985"/>
        <dbReference type="ChEBI" id="CHEBI:29748"/>
        <dbReference type="ChEBI" id="CHEBI:29780"/>
        <dbReference type="EC" id="5.4.4.2"/>
    </reaction>
</comment>
<name>A0A0B7HJ54_9FLAO</name>
<evidence type="ECO:0000256" key="5">
    <source>
        <dbReference type="ARBA" id="ARBA00041564"/>
    </source>
</evidence>
<gene>
    <name evidence="7" type="ORF">CCYN2B_410001</name>
</gene>
<evidence type="ECO:0000313" key="7">
    <source>
        <dbReference type="EMBL" id="CEN37952.1"/>
    </source>
</evidence>
<dbReference type="PANTHER" id="PTHR42839">
    <property type="entry name" value="ISOCHORISMATE SYNTHASE ENTC"/>
    <property type="match status" value="1"/>
</dbReference>
<organism evidence="7 8">
    <name type="scientific">Capnocytophaga cynodegmi</name>
    <dbReference type="NCBI Taxonomy" id="28189"/>
    <lineage>
        <taxon>Bacteria</taxon>
        <taxon>Pseudomonadati</taxon>
        <taxon>Bacteroidota</taxon>
        <taxon>Flavobacteriia</taxon>
        <taxon>Flavobacteriales</taxon>
        <taxon>Flavobacteriaceae</taxon>
        <taxon>Capnocytophaga</taxon>
    </lineage>
</organism>
<proteinExistence type="inferred from homology"/>
<dbReference type="SUPFAM" id="SSF56322">
    <property type="entry name" value="ADC synthase"/>
    <property type="match status" value="1"/>
</dbReference>
<dbReference type="STRING" id="28189.CCYN74_40001"/>
<evidence type="ECO:0000259" key="6">
    <source>
        <dbReference type="Pfam" id="PF00425"/>
    </source>
</evidence>
<dbReference type="InterPro" id="IPR015890">
    <property type="entry name" value="Chorismate_C"/>
</dbReference>
<evidence type="ECO:0000313" key="8">
    <source>
        <dbReference type="Proteomes" id="UP000038055"/>
    </source>
</evidence>
<dbReference type="eggNOG" id="COG1169">
    <property type="taxonomic scope" value="Bacteria"/>
</dbReference>
<comment type="similarity">
    <text evidence="2">Belongs to the isochorismate synthase family.</text>
</comment>
<dbReference type="EC" id="5.4.4.2" evidence="3"/>
<keyword evidence="8" id="KW-1185">Reference proteome</keyword>